<reference evidence="1 2" key="1">
    <citation type="submission" date="2019-07" db="EMBL/GenBank/DDBJ databases">
        <title>Complete Genome Sequence of Leptotrichia goodfellowii Strain JCM 16774.</title>
        <authorList>
            <person name="Watanabe S."/>
            <person name="Cui L."/>
        </authorList>
    </citation>
    <scope>NUCLEOTIDE SEQUENCE [LARGE SCALE GENOMIC DNA]</scope>
    <source>
        <strain evidence="1 2">JCM16774</strain>
    </source>
</reference>
<dbReference type="KEGG" id="lgo:JCM16774_1390"/>
<evidence type="ECO:0000313" key="1">
    <source>
        <dbReference type="EMBL" id="BBM36458.1"/>
    </source>
</evidence>
<name>A0A510JAU7_9FUSO</name>
<sequence>MLTRYCRTISGQFFINSFRNVCAHNERLYEHRHTRGIKIKSTILHNLHNLEFKYSLFDLILILVSFMTNFEYSLLFKDLIVSPLALLYSNIGEKRFIKILNMMNFPKNWQEILTIEDSFNKYIDLYEKEKI</sequence>
<gene>
    <name evidence="1" type="ORF">JCM16774_1390</name>
</gene>
<protein>
    <recommendedName>
        <fullName evidence="3">Abi-like protein</fullName>
    </recommendedName>
</protein>
<organism evidence="1 2">
    <name type="scientific">Pseudoleptotrichia goodfellowii</name>
    <dbReference type="NCBI Taxonomy" id="157692"/>
    <lineage>
        <taxon>Bacteria</taxon>
        <taxon>Fusobacteriati</taxon>
        <taxon>Fusobacteriota</taxon>
        <taxon>Fusobacteriia</taxon>
        <taxon>Fusobacteriales</taxon>
        <taxon>Leptotrichiaceae</taxon>
        <taxon>Pseudoleptotrichia</taxon>
    </lineage>
</organism>
<dbReference type="Proteomes" id="UP000321606">
    <property type="component" value="Chromosome"/>
</dbReference>
<proteinExistence type="predicted"/>
<dbReference type="EMBL" id="AP019822">
    <property type="protein sequence ID" value="BBM36458.1"/>
    <property type="molecule type" value="Genomic_DNA"/>
</dbReference>
<dbReference type="AlphaFoldDB" id="A0A510JAU7"/>
<accession>A0A510JAU7</accession>
<evidence type="ECO:0008006" key="3">
    <source>
        <dbReference type="Google" id="ProtNLM"/>
    </source>
</evidence>
<evidence type="ECO:0000313" key="2">
    <source>
        <dbReference type="Proteomes" id="UP000321606"/>
    </source>
</evidence>